<name>A0A1X2HUC0_SYNRA</name>
<dbReference type="Proteomes" id="UP000242180">
    <property type="component" value="Unassembled WGS sequence"/>
</dbReference>
<protein>
    <submittedName>
        <fullName evidence="1">Uncharacterized protein</fullName>
    </submittedName>
</protein>
<organism evidence="1 2">
    <name type="scientific">Syncephalastrum racemosum</name>
    <name type="common">Filamentous fungus</name>
    <dbReference type="NCBI Taxonomy" id="13706"/>
    <lineage>
        <taxon>Eukaryota</taxon>
        <taxon>Fungi</taxon>
        <taxon>Fungi incertae sedis</taxon>
        <taxon>Mucoromycota</taxon>
        <taxon>Mucoromycotina</taxon>
        <taxon>Mucoromycetes</taxon>
        <taxon>Mucorales</taxon>
        <taxon>Syncephalastraceae</taxon>
        <taxon>Syncephalastrum</taxon>
    </lineage>
</organism>
<dbReference type="InParanoid" id="A0A1X2HUC0"/>
<dbReference type="AlphaFoldDB" id="A0A1X2HUC0"/>
<evidence type="ECO:0000313" key="2">
    <source>
        <dbReference type="Proteomes" id="UP000242180"/>
    </source>
</evidence>
<accession>A0A1X2HUC0</accession>
<comment type="caution">
    <text evidence="1">The sequence shown here is derived from an EMBL/GenBank/DDBJ whole genome shotgun (WGS) entry which is preliminary data.</text>
</comment>
<dbReference type="EMBL" id="MCGN01000001">
    <property type="protein sequence ID" value="ORZ03177.1"/>
    <property type="molecule type" value="Genomic_DNA"/>
</dbReference>
<proteinExistence type="predicted"/>
<keyword evidence="2" id="KW-1185">Reference proteome</keyword>
<gene>
    <name evidence="1" type="ORF">BCR43DRAFT_38566</name>
</gene>
<evidence type="ECO:0000313" key="1">
    <source>
        <dbReference type="EMBL" id="ORZ03177.1"/>
    </source>
</evidence>
<sequence>MLNPGACALIDAQTDMWAEAWMKDSSVSLDMQDAIMEAILSAAIPTAPQDTTRFTVAQPKERHIQIPALEECCALLVAAPANCMAQITLCLISHATQNNECHPCIAMTFSHAIGALLQERQYCKTSVQSLAKLAACFVILATTVDLHDTEFVREIYRLWTHLHEDREAAIIGRILFTAAGVVAKK</sequence>
<reference evidence="1 2" key="1">
    <citation type="submission" date="2016-07" db="EMBL/GenBank/DDBJ databases">
        <title>Pervasive Adenine N6-methylation of Active Genes in Fungi.</title>
        <authorList>
            <consortium name="DOE Joint Genome Institute"/>
            <person name="Mondo S.J."/>
            <person name="Dannebaum R.O."/>
            <person name="Kuo R.C."/>
            <person name="Labutti K."/>
            <person name="Haridas S."/>
            <person name="Kuo A."/>
            <person name="Salamov A."/>
            <person name="Ahrendt S.R."/>
            <person name="Lipzen A."/>
            <person name="Sullivan W."/>
            <person name="Andreopoulos W.B."/>
            <person name="Clum A."/>
            <person name="Lindquist E."/>
            <person name="Daum C."/>
            <person name="Ramamoorthy G.K."/>
            <person name="Gryganskyi A."/>
            <person name="Culley D."/>
            <person name="Magnuson J.K."/>
            <person name="James T.Y."/>
            <person name="O'Malley M.A."/>
            <person name="Stajich J.E."/>
            <person name="Spatafora J.W."/>
            <person name="Visel A."/>
            <person name="Grigoriev I.V."/>
        </authorList>
    </citation>
    <scope>NUCLEOTIDE SEQUENCE [LARGE SCALE GENOMIC DNA]</scope>
    <source>
        <strain evidence="1 2">NRRL 2496</strain>
    </source>
</reference>